<dbReference type="NCBIfam" id="TIGR02532">
    <property type="entry name" value="IV_pilin_GFxxxE"/>
    <property type="match status" value="1"/>
</dbReference>
<dbReference type="PANTHER" id="PTHR30093:SF44">
    <property type="entry name" value="TYPE II SECRETION SYSTEM CORE PROTEIN G"/>
    <property type="match status" value="1"/>
</dbReference>
<organism evidence="7 8">
    <name type="scientific">Candidatus Doudnabacteria bacterium RIFCSPHIGHO2_01_FULL_46_14</name>
    <dbReference type="NCBI Taxonomy" id="1817824"/>
    <lineage>
        <taxon>Bacteria</taxon>
        <taxon>Candidatus Doudnaibacteriota</taxon>
    </lineage>
</organism>
<accession>A0A1F5NKH7</accession>
<dbReference type="PANTHER" id="PTHR30093">
    <property type="entry name" value="GENERAL SECRETION PATHWAY PROTEIN G"/>
    <property type="match status" value="1"/>
</dbReference>
<dbReference type="Proteomes" id="UP000176864">
    <property type="component" value="Unassembled WGS sequence"/>
</dbReference>
<dbReference type="InterPro" id="IPR045584">
    <property type="entry name" value="Pilin-like"/>
</dbReference>
<feature type="transmembrane region" description="Helical" evidence="6">
    <location>
        <begin position="12"/>
        <end position="37"/>
    </location>
</feature>
<keyword evidence="5 6" id="KW-0472">Membrane</keyword>
<dbReference type="GO" id="GO:0015627">
    <property type="term" value="C:type II protein secretion system complex"/>
    <property type="evidence" value="ECO:0007669"/>
    <property type="project" value="InterPro"/>
</dbReference>
<evidence type="ECO:0000313" key="7">
    <source>
        <dbReference type="EMBL" id="OGE78211.1"/>
    </source>
</evidence>
<dbReference type="Pfam" id="PF07963">
    <property type="entry name" value="N_methyl"/>
    <property type="match status" value="1"/>
</dbReference>
<evidence type="ECO:0000256" key="5">
    <source>
        <dbReference type="ARBA" id="ARBA00023136"/>
    </source>
</evidence>
<reference evidence="7 8" key="1">
    <citation type="journal article" date="2016" name="Nat. Commun.">
        <title>Thousands of microbial genomes shed light on interconnected biogeochemical processes in an aquifer system.</title>
        <authorList>
            <person name="Anantharaman K."/>
            <person name="Brown C.T."/>
            <person name="Hug L.A."/>
            <person name="Sharon I."/>
            <person name="Castelle C.J."/>
            <person name="Probst A.J."/>
            <person name="Thomas B.C."/>
            <person name="Singh A."/>
            <person name="Wilkins M.J."/>
            <person name="Karaoz U."/>
            <person name="Brodie E.L."/>
            <person name="Williams K.H."/>
            <person name="Hubbard S.S."/>
            <person name="Banfield J.F."/>
        </authorList>
    </citation>
    <scope>NUCLEOTIDE SEQUENCE [LARGE SCALE GENOMIC DNA]</scope>
</reference>
<keyword evidence="3 6" id="KW-0812">Transmembrane</keyword>
<protein>
    <recommendedName>
        <fullName evidence="9">Type II secretion system protein GspG C-terminal domain-containing protein</fullName>
    </recommendedName>
</protein>
<comment type="caution">
    <text evidence="7">The sequence shown here is derived from an EMBL/GenBank/DDBJ whole genome shotgun (WGS) entry which is preliminary data.</text>
</comment>
<comment type="subcellular location">
    <subcellularLocation>
        <location evidence="1">Membrane</location>
        <topology evidence="1">Single-pass membrane protein</topology>
    </subcellularLocation>
</comment>
<dbReference type="PRINTS" id="PR00813">
    <property type="entry name" value="BCTERIALGSPG"/>
</dbReference>
<evidence type="ECO:0000313" key="8">
    <source>
        <dbReference type="Proteomes" id="UP000176864"/>
    </source>
</evidence>
<evidence type="ECO:0008006" key="9">
    <source>
        <dbReference type="Google" id="ProtNLM"/>
    </source>
</evidence>
<gene>
    <name evidence="7" type="ORF">A2751_03580</name>
</gene>
<sequence length="160" mass="17453">MKSKYKLSTGFTLIELLVVIAVIGLLASVIMVSLNSAKAKARDTKRKADLKQVATALNLYYDENNFLPGNASGWCSLFIHGATGFTGNAMPAPLLTKYMSSIPYDPIWAGDGNPNSYTADYLYYNVDNTNGKFTLCANFEQDPGSLTVTCGTNYKYCISQ</sequence>
<dbReference type="GO" id="GO:0016020">
    <property type="term" value="C:membrane"/>
    <property type="evidence" value="ECO:0007669"/>
    <property type="project" value="UniProtKB-SubCell"/>
</dbReference>
<name>A0A1F5NKH7_9BACT</name>
<evidence type="ECO:0000256" key="2">
    <source>
        <dbReference type="ARBA" id="ARBA00022481"/>
    </source>
</evidence>
<dbReference type="STRING" id="1817824.A2751_03580"/>
<evidence type="ECO:0000256" key="3">
    <source>
        <dbReference type="ARBA" id="ARBA00022692"/>
    </source>
</evidence>
<dbReference type="InterPro" id="IPR012902">
    <property type="entry name" value="N_methyl_site"/>
</dbReference>
<evidence type="ECO:0000256" key="6">
    <source>
        <dbReference type="SAM" id="Phobius"/>
    </source>
</evidence>
<dbReference type="InterPro" id="IPR000983">
    <property type="entry name" value="Bac_GSPG_pilin"/>
</dbReference>
<evidence type="ECO:0000256" key="1">
    <source>
        <dbReference type="ARBA" id="ARBA00004167"/>
    </source>
</evidence>
<evidence type="ECO:0000256" key="4">
    <source>
        <dbReference type="ARBA" id="ARBA00022989"/>
    </source>
</evidence>
<proteinExistence type="predicted"/>
<dbReference type="PROSITE" id="PS00409">
    <property type="entry name" value="PROKAR_NTER_METHYL"/>
    <property type="match status" value="1"/>
</dbReference>
<dbReference type="SUPFAM" id="SSF54523">
    <property type="entry name" value="Pili subunits"/>
    <property type="match status" value="1"/>
</dbReference>
<keyword evidence="2" id="KW-0488">Methylation</keyword>
<dbReference type="AlphaFoldDB" id="A0A1F5NKH7"/>
<dbReference type="GO" id="GO:0015628">
    <property type="term" value="P:protein secretion by the type II secretion system"/>
    <property type="evidence" value="ECO:0007669"/>
    <property type="project" value="InterPro"/>
</dbReference>
<dbReference type="Gene3D" id="3.30.700.10">
    <property type="entry name" value="Glycoprotein, Type 4 Pilin"/>
    <property type="match status" value="1"/>
</dbReference>
<dbReference type="EMBL" id="MFEK01000014">
    <property type="protein sequence ID" value="OGE78211.1"/>
    <property type="molecule type" value="Genomic_DNA"/>
</dbReference>
<keyword evidence="4 6" id="KW-1133">Transmembrane helix</keyword>